<dbReference type="InParanoid" id="A0A419PCU1"/>
<protein>
    <submittedName>
        <fullName evidence="1">Uncharacterized protein</fullName>
    </submittedName>
</protein>
<comment type="caution">
    <text evidence="1">The sequence shown here is derived from an EMBL/GenBank/DDBJ whole genome shotgun (WGS) entry which is preliminary data.</text>
</comment>
<dbReference type="Proteomes" id="UP000286415">
    <property type="component" value="Unassembled WGS sequence"/>
</dbReference>
<keyword evidence="2" id="KW-1185">Reference proteome</keyword>
<dbReference type="EMBL" id="NIRI02000042">
    <property type="protein sequence ID" value="KAG5451917.1"/>
    <property type="molecule type" value="Genomic_DNA"/>
</dbReference>
<proteinExistence type="predicted"/>
<sequence>MSSFLKQLKLEPASVEELYGGRSTIPELDILVALPLKLNISAIARRVSVAMQTTYNSTRSLCSRVMSPSPSSKSNGIYRITFGYMVTCAGRAKRQLRLRREEREMLTMRM</sequence>
<reference evidence="1 2" key="1">
    <citation type="journal article" date="2018" name="Biotechnol. Adv.">
        <title>Improved genomic resources and new bioinformatic workflow for the carcinogenic parasite Clonorchis sinensis: Biotechnological implications.</title>
        <authorList>
            <person name="Wang D."/>
            <person name="Korhonen P.K."/>
            <person name="Gasser R.B."/>
            <person name="Young N.D."/>
        </authorList>
    </citation>
    <scope>NUCLEOTIDE SEQUENCE [LARGE SCALE GENOMIC DNA]</scope>
    <source>
        <strain evidence="1">Cs-k2</strain>
    </source>
</reference>
<dbReference type="AlphaFoldDB" id="A0A419PCU1"/>
<evidence type="ECO:0000313" key="1">
    <source>
        <dbReference type="EMBL" id="KAG5451917.1"/>
    </source>
</evidence>
<organism evidence="1 2">
    <name type="scientific">Clonorchis sinensis</name>
    <name type="common">Chinese liver fluke</name>
    <dbReference type="NCBI Taxonomy" id="79923"/>
    <lineage>
        <taxon>Eukaryota</taxon>
        <taxon>Metazoa</taxon>
        <taxon>Spiralia</taxon>
        <taxon>Lophotrochozoa</taxon>
        <taxon>Platyhelminthes</taxon>
        <taxon>Trematoda</taxon>
        <taxon>Digenea</taxon>
        <taxon>Opisthorchiida</taxon>
        <taxon>Opisthorchiata</taxon>
        <taxon>Opisthorchiidae</taxon>
        <taxon>Clonorchis</taxon>
    </lineage>
</organism>
<gene>
    <name evidence="1" type="ORF">CSKR_111300</name>
</gene>
<evidence type="ECO:0000313" key="2">
    <source>
        <dbReference type="Proteomes" id="UP000286415"/>
    </source>
</evidence>
<name>A0A419PCU1_CLOSI</name>
<reference evidence="1 2" key="2">
    <citation type="journal article" date="2021" name="Genomics">
        <title>High-quality reference genome for Clonorchis sinensis.</title>
        <authorList>
            <person name="Young N.D."/>
            <person name="Stroehlein A.J."/>
            <person name="Kinkar L."/>
            <person name="Wang T."/>
            <person name="Sohn W.M."/>
            <person name="Chang B.C.H."/>
            <person name="Kaur P."/>
            <person name="Weisz D."/>
            <person name="Dudchenko O."/>
            <person name="Aiden E.L."/>
            <person name="Korhonen P.K."/>
            <person name="Gasser R.B."/>
        </authorList>
    </citation>
    <scope>NUCLEOTIDE SEQUENCE [LARGE SCALE GENOMIC DNA]</scope>
    <source>
        <strain evidence="1">Cs-k2</strain>
    </source>
</reference>
<accession>A0A419PCU1</accession>